<keyword evidence="2" id="KW-0391">Immunity</keyword>
<keyword evidence="6" id="KW-1185">Reference proteome</keyword>
<dbReference type="GO" id="GO:0008745">
    <property type="term" value="F:N-acetylmuramoyl-L-alanine amidase activity"/>
    <property type="evidence" value="ECO:0007669"/>
    <property type="project" value="InterPro"/>
</dbReference>
<dbReference type="PANTHER" id="PTHR11022">
    <property type="entry name" value="PEPTIDOGLYCAN RECOGNITION PROTEIN"/>
    <property type="match status" value="1"/>
</dbReference>
<gene>
    <name evidence="5" type="ORF">LSH36_1696g00000</name>
</gene>
<comment type="caution">
    <text evidence="5">The sequence shown here is derived from an EMBL/GenBank/DDBJ whole genome shotgun (WGS) entry which is preliminary data.</text>
</comment>
<dbReference type="GO" id="GO:0008270">
    <property type="term" value="F:zinc ion binding"/>
    <property type="evidence" value="ECO:0007669"/>
    <property type="project" value="InterPro"/>
</dbReference>
<reference evidence="5" key="1">
    <citation type="journal article" date="2023" name="Mol. Biol. Evol.">
        <title>Third-Generation Sequencing Reveals the Adaptive Role of the Epigenome in Three Deep-Sea Polychaetes.</title>
        <authorList>
            <person name="Perez M."/>
            <person name="Aroh O."/>
            <person name="Sun Y."/>
            <person name="Lan Y."/>
            <person name="Juniper S.K."/>
            <person name="Young C.R."/>
            <person name="Angers B."/>
            <person name="Qian P.Y."/>
        </authorList>
    </citation>
    <scope>NUCLEOTIDE SEQUENCE</scope>
    <source>
        <strain evidence="5">P08H-3</strain>
    </source>
</reference>
<feature type="domain" description="Peptidoglycan recognition protein family" evidence="4">
    <location>
        <begin position="12"/>
        <end position="154"/>
    </location>
</feature>
<evidence type="ECO:0000313" key="6">
    <source>
        <dbReference type="Proteomes" id="UP001208570"/>
    </source>
</evidence>
<dbReference type="Gene3D" id="3.40.80.10">
    <property type="entry name" value="Peptidoglycan recognition protein-like"/>
    <property type="match status" value="1"/>
</dbReference>
<dbReference type="AlphaFoldDB" id="A0AAD9IRD7"/>
<sequence>VYITVTSRYDAVQLVASEEWNARLPVHTTPLRSPVNMTFIHHSAGSRCYTLQECSATIRSIVNYHLDAKGWDDIGYSFLVGEDGRVYEGRGWSTLPAHSPPYNDISHGICNLGNFIKVAPLSDALKTVQALLQCGVDYILSLPEYELFGHRDGRCTDCPGNVLYDIIQTWPHYSNIHIPVIF</sequence>
<dbReference type="SMART" id="SM00701">
    <property type="entry name" value="PGRP"/>
    <property type="match status" value="1"/>
</dbReference>
<name>A0AAD9IRD7_9ANNE</name>
<feature type="non-terminal residue" evidence="5">
    <location>
        <position position="1"/>
    </location>
</feature>
<dbReference type="GO" id="GO:0009253">
    <property type="term" value="P:peptidoglycan catabolic process"/>
    <property type="evidence" value="ECO:0007669"/>
    <property type="project" value="InterPro"/>
</dbReference>
<dbReference type="EMBL" id="JAODUP010001696">
    <property type="protein sequence ID" value="KAK2139602.1"/>
    <property type="molecule type" value="Genomic_DNA"/>
</dbReference>
<dbReference type="GO" id="GO:0002376">
    <property type="term" value="P:immune system process"/>
    <property type="evidence" value="ECO:0007669"/>
    <property type="project" value="UniProtKB-KW"/>
</dbReference>
<protein>
    <submittedName>
        <fullName evidence="5">Uncharacterized protein</fullName>
    </submittedName>
</protein>
<dbReference type="InterPro" id="IPR002502">
    <property type="entry name" value="Amidase_domain"/>
</dbReference>
<evidence type="ECO:0000256" key="1">
    <source>
        <dbReference type="ARBA" id="ARBA00007553"/>
    </source>
</evidence>
<dbReference type="PANTHER" id="PTHR11022:SF41">
    <property type="entry name" value="PEPTIDOGLYCAN-RECOGNITION PROTEIN LC-RELATED"/>
    <property type="match status" value="1"/>
</dbReference>
<evidence type="ECO:0000259" key="4">
    <source>
        <dbReference type="SMART" id="SM00701"/>
    </source>
</evidence>
<dbReference type="InterPro" id="IPR036505">
    <property type="entry name" value="Amidase/PGRP_sf"/>
</dbReference>
<dbReference type="FunFam" id="3.40.80.10:FF:000001">
    <property type="entry name" value="Peptidoglycan recognition protein 1"/>
    <property type="match status" value="1"/>
</dbReference>
<proteinExistence type="inferred from homology"/>
<dbReference type="Proteomes" id="UP001208570">
    <property type="component" value="Unassembled WGS sequence"/>
</dbReference>
<dbReference type="SMART" id="SM00644">
    <property type="entry name" value="Ami_2"/>
    <property type="match status" value="1"/>
</dbReference>
<dbReference type="InterPro" id="IPR015510">
    <property type="entry name" value="PGRP"/>
</dbReference>
<evidence type="ECO:0000313" key="5">
    <source>
        <dbReference type="EMBL" id="KAK2139602.1"/>
    </source>
</evidence>
<accession>A0AAD9IRD7</accession>
<dbReference type="CDD" id="cd06583">
    <property type="entry name" value="PGRP"/>
    <property type="match status" value="1"/>
</dbReference>
<evidence type="ECO:0000259" key="3">
    <source>
        <dbReference type="SMART" id="SM00644"/>
    </source>
</evidence>
<dbReference type="SUPFAM" id="SSF55846">
    <property type="entry name" value="N-acetylmuramoyl-L-alanine amidase-like"/>
    <property type="match status" value="1"/>
</dbReference>
<feature type="domain" description="N-acetylmuramoyl-L-alanine amidase" evidence="3">
    <location>
        <begin position="24"/>
        <end position="160"/>
    </location>
</feature>
<dbReference type="InterPro" id="IPR006619">
    <property type="entry name" value="PGRP_domain_met/bac"/>
</dbReference>
<evidence type="ECO:0000256" key="2">
    <source>
        <dbReference type="ARBA" id="ARBA00022859"/>
    </source>
</evidence>
<dbReference type="Pfam" id="PF01510">
    <property type="entry name" value="Amidase_2"/>
    <property type="match status" value="1"/>
</dbReference>
<comment type="similarity">
    <text evidence="1">Belongs to the N-acetylmuramoyl-L-alanine amidase 2 family.</text>
</comment>
<organism evidence="5 6">
    <name type="scientific">Paralvinella palmiformis</name>
    <dbReference type="NCBI Taxonomy" id="53620"/>
    <lineage>
        <taxon>Eukaryota</taxon>
        <taxon>Metazoa</taxon>
        <taxon>Spiralia</taxon>
        <taxon>Lophotrochozoa</taxon>
        <taxon>Annelida</taxon>
        <taxon>Polychaeta</taxon>
        <taxon>Sedentaria</taxon>
        <taxon>Canalipalpata</taxon>
        <taxon>Terebellida</taxon>
        <taxon>Terebelliformia</taxon>
        <taxon>Alvinellidae</taxon>
        <taxon>Paralvinella</taxon>
    </lineage>
</organism>